<dbReference type="EMBL" id="FNRY01000002">
    <property type="protein sequence ID" value="SEC53059.1"/>
    <property type="molecule type" value="Genomic_DNA"/>
</dbReference>
<evidence type="ECO:0000256" key="1">
    <source>
        <dbReference type="SAM" id="MobiDB-lite"/>
    </source>
</evidence>
<protein>
    <submittedName>
        <fullName evidence="2">Bacteriocin biosynthesis cyclodehydratase domain-containing protein</fullName>
    </submittedName>
</protein>
<dbReference type="Gene3D" id="3.40.50.720">
    <property type="entry name" value="NAD(P)-binding Rossmann-like Domain"/>
    <property type="match status" value="1"/>
</dbReference>
<sequence length="269" mass="28809">MILQLDPRYPLVWRTPTQVQLGVASPRAVVEVSPALEHILYAIRAGVPRAALTVIGTEVGVDDAQIDAFVEAVRPALRSATAPERRSTLTIEGTGPTAEIVRRVHGADIADDERPDIAILIAHFVVDPVTSVRWLSRDVPHLPVVFSDAGATIGPLVRPGVGPCLHCLDRERADEDPSWTAIATQLLGVRSTLDREPFATDVAAVVTRVLRENDRAGEEAAAAVSITVSPNAPQSVRVHRPHRDCACRSLAESETAREPGAALPQPTTA</sequence>
<dbReference type="STRING" id="640635.SAMN04489806_3141"/>
<gene>
    <name evidence="2" type="ORF">SAMN04489806_3141</name>
</gene>
<dbReference type="AlphaFoldDB" id="A0A1H4T9R6"/>
<organism evidence="2 3">
    <name type="scientific">Paramicrobacterium humi</name>
    <dbReference type="NCBI Taxonomy" id="640635"/>
    <lineage>
        <taxon>Bacteria</taxon>
        <taxon>Bacillati</taxon>
        <taxon>Actinomycetota</taxon>
        <taxon>Actinomycetes</taxon>
        <taxon>Micrococcales</taxon>
        <taxon>Microbacteriaceae</taxon>
        <taxon>Paramicrobacterium</taxon>
    </lineage>
</organism>
<proteinExistence type="predicted"/>
<accession>A0A1H4T9R6</accession>
<feature type="region of interest" description="Disordered" evidence="1">
    <location>
        <begin position="249"/>
        <end position="269"/>
    </location>
</feature>
<evidence type="ECO:0000313" key="3">
    <source>
        <dbReference type="Proteomes" id="UP000199183"/>
    </source>
</evidence>
<reference evidence="2 3" key="1">
    <citation type="submission" date="2016-10" db="EMBL/GenBank/DDBJ databases">
        <authorList>
            <person name="de Groot N.N."/>
        </authorList>
    </citation>
    <scope>NUCLEOTIDE SEQUENCE [LARGE SCALE GENOMIC DNA]</scope>
    <source>
        <strain evidence="2 3">DSM 21799</strain>
    </source>
</reference>
<evidence type="ECO:0000313" key="2">
    <source>
        <dbReference type="EMBL" id="SEC53059.1"/>
    </source>
</evidence>
<keyword evidence="3" id="KW-1185">Reference proteome</keyword>
<name>A0A1H4T9R6_9MICO</name>
<dbReference type="Proteomes" id="UP000199183">
    <property type="component" value="Unassembled WGS sequence"/>
</dbReference>